<dbReference type="Proteomes" id="UP001150603">
    <property type="component" value="Unassembled WGS sequence"/>
</dbReference>
<accession>A0ACC1J5Z0</accession>
<gene>
    <name evidence="1" type="ORF">FBU59_004370</name>
</gene>
<keyword evidence="2" id="KW-1185">Reference proteome</keyword>
<reference evidence="1" key="1">
    <citation type="submission" date="2022-07" db="EMBL/GenBank/DDBJ databases">
        <title>Phylogenomic reconstructions and comparative analyses of Kickxellomycotina fungi.</title>
        <authorList>
            <person name="Reynolds N.K."/>
            <person name="Stajich J.E."/>
            <person name="Barry K."/>
            <person name="Grigoriev I.V."/>
            <person name="Crous P."/>
            <person name="Smith M.E."/>
        </authorList>
    </citation>
    <scope>NUCLEOTIDE SEQUENCE</scope>
    <source>
        <strain evidence="1">NRRL 5244</strain>
    </source>
</reference>
<evidence type="ECO:0000313" key="2">
    <source>
        <dbReference type="Proteomes" id="UP001150603"/>
    </source>
</evidence>
<protein>
    <submittedName>
        <fullName evidence="1">Uncharacterized protein</fullName>
    </submittedName>
</protein>
<evidence type="ECO:0000313" key="1">
    <source>
        <dbReference type="EMBL" id="KAJ1938663.1"/>
    </source>
</evidence>
<proteinExistence type="predicted"/>
<organism evidence="1 2">
    <name type="scientific">Linderina macrospora</name>
    <dbReference type="NCBI Taxonomy" id="4868"/>
    <lineage>
        <taxon>Eukaryota</taxon>
        <taxon>Fungi</taxon>
        <taxon>Fungi incertae sedis</taxon>
        <taxon>Zoopagomycota</taxon>
        <taxon>Kickxellomycotina</taxon>
        <taxon>Kickxellomycetes</taxon>
        <taxon>Kickxellales</taxon>
        <taxon>Kickxellaceae</taxon>
        <taxon>Linderina</taxon>
    </lineage>
</organism>
<feature type="non-terminal residue" evidence="1">
    <location>
        <position position="251"/>
    </location>
</feature>
<sequence length="251" mass="24938">MAGATQKSKRSTKTPAAIKQAPTLALGGTPIDSTFIGKGADGTGMAMSDADLQEYSQQLSDVLSGLGTGAGGFTFDSPLGGVGGGGSSPAWSMSSGSNHGLDSSGSSSRASEALAVSGPGWASQELMFPSTVDNTVAAVSNTVADAMLDGWLQQFVNTDAMDANSKSRAVSVDAIMPSFSGAAAFGGSPLAMMPVQQNGGSPLPLSLVPAGSAVTNPLSFSPVESSMDIFDQSTVAAIANASPDMLVSMLS</sequence>
<comment type="caution">
    <text evidence="1">The sequence shown here is derived from an EMBL/GenBank/DDBJ whole genome shotgun (WGS) entry which is preliminary data.</text>
</comment>
<name>A0ACC1J5Z0_9FUNG</name>
<dbReference type="EMBL" id="JANBPW010003094">
    <property type="protein sequence ID" value="KAJ1938663.1"/>
    <property type="molecule type" value="Genomic_DNA"/>
</dbReference>